<evidence type="ECO:0000313" key="2">
    <source>
        <dbReference type="Proteomes" id="UP000191933"/>
    </source>
</evidence>
<dbReference type="RefSeq" id="WP_080822918.1">
    <property type="nucleotide sequence ID" value="NZ_LT009718.1"/>
</dbReference>
<gene>
    <name evidence="1" type="ORF">AGR2A_Cc140093</name>
</gene>
<protein>
    <submittedName>
        <fullName evidence="1">Uncharacterized protein</fullName>
    </submittedName>
</protein>
<dbReference type="Proteomes" id="UP000191933">
    <property type="component" value="Unassembled WGS sequence"/>
</dbReference>
<sequence>MCENNDAWVRLKHGNMFPYDDLSHWDDRGEYVEVPPGPSVDWAHYAARGVIADLTDRRGIKHGFGDVDADVRQKIVASLAAIIRAAPKAFHGAVWKDSKPEEHMDAYMEGLDTGIRHMKEEYARRVIDSTDDIDLAQVRKARAEAWLAEMAVCKALTEAADADEKVATGALAS</sequence>
<name>A0A9W5F2Y4_9HYPH</name>
<accession>A0A9W5F2Y4</accession>
<dbReference type="EMBL" id="FBVY01000006">
    <property type="protein sequence ID" value="CUW88541.1"/>
    <property type="molecule type" value="Genomic_DNA"/>
</dbReference>
<comment type="caution">
    <text evidence="1">The sequence shown here is derived from an EMBL/GenBank/DDBJ whole genome shotgun (WGS) entry which is preliminary data.</text>
</comment>
<dbReference type="AlphaFoldDB" id="A0A9W5F2Y4"/>
<keyword evidence="2" id="KW-1185">Reference proteome</keyword>
<reference evidence="1 2" key="1">
    <citation type="submission" date="2016-01" db="EMBL/GenBank/DDBJ databases">
        <authorList>
            <person name="Regsiter A."/>
            <person name="william w."/>
        </authorList>
    </citation>
    <scope>NUCLEOTIDE SEQUENCE [LARGE SCALE GENOMIC DNA]</scope>
    <source>
        <strain evidence="1 2">CFBP 5494</strain>
    </source>
</reference>
<evidence type="ECO:0000313" key="1">
    <source>
        <dbReference type="EMBL" id="CUW88541.1"/>
    </source>
</evidence>
<organism evidence="1 2">
    <name type="scientific">Agrobacterium genomosp. 2 str. CFBP 5494</name>
    <dbReference type="NCBI Taxonomy" id="1183436"/>
    <lineage>
        <taxon>Bacteria</taxon>
        <taxon>Pseudomonadati</taxon>
        <taxon>Pseudomonadota</taxon>
        <taxon>Alphaproteobacteria</taxon>
        <taxon>Hyphomicrobiales</taxon>
        <taxon>Rhizobiaceae</taxon>
        <taxon>Rhizobium/Agrobacterium group</taxon>
        <taxon>Agrobacterium</taxon>
        <taxon>Agrobacterium tumefaciens complex</taxon>
    </lineage>
</organism>
<proteinExistence type="predicted"/>